<dbReference type="EMBL" id="CP136594">
    <property type="protein sequence ID" value="WOE74939.1"/>
    <property type="molecule type" value="Genomic_DNA"/>
</dbReference>
<evidence type="ECO:0000313" key="6">
    <source>
        <dbReference type="Proteomes" id="UP001302429"/>
    </source>
</evidence>
<dbReference type="CDD" id="cd05401">
    <property type="entry name" value="NT_GlnE_GlnD_like"/>
    <property type="match status" value="1"/>
</dbReference>
<dbReference type="InterPro" id="IPR051257">
    <property type="entry name" value="Diverse_CBS-Domain"/>
</dbReference>
<dbReference type="RefSeq" id="WP_317081402.1">
    <property type="nucleotide sequence ID" value="NZ_CP136594.1"/>
</dbReference>
<accession>A0AA97F5V2</accession>
<proteinExistence type="predicted"/>
<dbReference type="PANTHER" id="PTHR43080">
    <property type="entry name" value="CBS DOMAIN-CONTAINING PROTEIN CBSX3, MITOCHONDRIAL"/>
    <property type="match status" value="1"/>
</dbReference>
<evidence type="ECO:0000256" key="2">
    <source>
        <dbReference type="PROSITE-ProRule" id="PRU00703"/>
    </source>
</evidence>
<dbReference type="InterPro" id="IPR000595">
    <property type="entry name" value="cNMP-bd_dom"/>
</dbReference>
<feature type="domain" description="CBS" evidence="4">
    <location>
        <begin position="225"/>
        <end position="285"/>
    </location>
</feature>
<gene>
    <name evidence="5" type="ORF">RB602_14030</name>
</gene>
<dbReference type="Pfam" id="PF03445">
    <property type="entry name" value="DUF294"/>
    <property type="match status" value="1"/>
</dbReference>
<dbReference type="Gene3D" id="3.10.580.10">
    <property type="entry name" value="CBS-domain"/>
    <property type="match status" value="1"/>
</dbReference>
<dbReference type="SUPFAM" id="SSF51206">
    <property type="entry name" value="cAMP-binding domain-like"/>
    <property type="match status" value="1"/>
</dbReference>
<dbReference type="SMART" id="SM00116">
    <property type="entry name" value="CBS"/>
    <property type="match status" value="2"/>
</dbReference>
<dbReference type="CDD" id="cd00038">
    <property type="entry name" value="CAP_ED"/>
    <property type="match status" value="1"/>
</dbReference>
<dbReference type="InterPro" id="IPR005105">
    <property type="entry name" value="GlnD_Uridyltrans_N"/>
</dbReference>
<name>A0AA97F5V2_9SPHN</name>
<feature type="domain" description="CBS" evidence="4">
    <location>
        <begin position="160"/>
        <end position="219"/>
    </location>
</feature>
<dbReference type="Pfam" id="PF10335">
    <property type="entry name" value="DUF294_C"/>
    <property type="match status" value="1"/>
</dbReference>
<dbReference type="SUPFAM" id="SSF54631">
    <property type="entry name" value="CBS-domain pair"/>
    <property type="match status" value="1"/>
</dbReference>
<feature type="domain" description="Cyclic nucleotide-binding" evidence="3">
    <location>
        <begin position="15"/>
        <end position="131"/>
    </location>
</feature>
<dbReference type="Proteomes" id="UP001302429">
    <property type="component" value="Chromosome"/>
</dbReference>
<dbReference type="InterPro" id="IPR000644">
    <property type="entry name" value="CBS_dom"/>
</dbReference>
<dbReference type="Gene3D" id="2.60.120.10">
    <property type="entry name" value="Jelly Rolls"/>
    <property type="match status" value="1"/>
</dbReference>
<organism evidence="5 6">
    <name type="scientific">Alterisphingorhabdus coralli</name>
    <dbReference type="NCBI Taxonomy" id="3071408"/>
    <lineage>
        <taxon>Bacteria</taxon>
        <taxon>Pseudomonadati</taxon>
        <taxon>Pseudomonadota</taxon>
        <taxon>Alphaproteobacteria</taxon>
        <taxon>Sphingomonadales</taxon>
        <taxon>Sphingomonadaceae</taxon>
        <taxon>Alterisphingorhabdus (ex Yan et al. 2024)</taxon>
    </lineage>
</organism>
<evidence type="ECO:0000256" key="1">
    <source>
        <dbReference type="ARBA" id="ARBA00023122"/>
    </source>
</evidence>
<dbReference type="PROSITE" id="PS50042">
    <property type="entry name" value="CNMP_BINDING_3"/>
    <property type="match status" value="1"/>
</dbReference>
<dbReference type="GO" id="GO:0008773">
    <property type="term" value="F:[protein-PII] uridylyltransferase activity"/>
    <property type="evidence" value="ECO:0007669"/>
    <property type="project" value="InterPro"/>
</dbReference>
<dbReference type="InterPro" id="IPR046342">
    <property type="entry name" value="CBS_dom_sf"/>
</dbReference>
<dbReference type="SMART" id="SM00100">
    <property type="entry name" value="cNMP"/>
    <property type="match status" value="1"/>
</dbReference>
<evidence type="ECO:0000259" key="4">
    <source>
        <dbReference type="PROSITE" id="PS51371"/>
    </source>
</evidence>
<evidence type="ECO:0000313" key="5">
    <source>
        <dbReference type="EMBL" id="WOE74939.1"/>
    </source>
</evidence>
<dbReference type="Pfam" id="PF00027">
    <property type="entry name" value="cNMP_binding"/>
    <property type="match status" value="1"/>
</dbReference>
<keyword evidence="1 2" id="KW-0129">CBS domain</keyword>
<dbReference type="PANTHER" id="PTHR43080:SF2">
    <property type="entry name" value="CBS DOMAIN-CONTAINING PROTEIN"/>
    <property type="match status" value="1"/>
</dbReference>
<keyword evidence="6" id="KW-1185">Reference proteome</keyword>
<protein>
    <submittedName>
        <fullName evidence="5">DUF294 nucleotidyltransferase-like domain-containing protein</fullName>
    </submittedName>
</protein>
<dbReference type="AlphaFoldDB" id="A0AA97F5V2"/>
<evidence type="ECO:0000259" key="3">
    <source>
        <dbReference type="PROSITE" id="PS50042"/>
    </source>
</evidence>
<sequence length="623" mass="68429">MEVEEVRSFLAQFSPFGALEGAVLSYLSTKIHIRYFRSGSTLVEADAPNQLFSIVRSGAVELRIGGTELNHRLGEGQCFGYPSLLRGDRTRNQVVALEDTLVYQLDADDFLALHNEHQAVQDFFHSDETQRLRKAVEALRSDNEGKASQPMLGVPVRNLLRRTEVATGGPVMSIADCAAIMLEQNVSTLPICDHGRLVGIITDKDLRRRVVAKQLAYDRPVSEIMTLDPMTISGAEQALSAKLIMSRYDIHHLPVTNDAGAIIGVLSANDLLTRLGMNALHVVSEINAAADPAAVAQAAKKLTQVIVHLVDSGVDADHIARFVSAIGEAAHKRLIELAEAALGPPPIPYALVVFGSLARSEQAGGSDQDNGFILDDSYDEAQHGEYFAALAQRLCDGLNSAGYIYCPGDIMATNDKWRQPLKNWLARYRRWIETPDPDNVLNTTIFFDMRCVSGEAKLVDTLREQVLSWSKANRIFVSFIARAAATTRIPLGFFRNFLLEHDEQEGNALDLKHQAIAPLVDIGRVHALAAGLSPISTINRLSAACDADQISGEGSADLADCFEFVRETRFRHQARQIKAGKAPTNNLNPETLSSFEREHLKDAFRLIKTHLENISRRHAGGIS</sequence>
<dbReference type="PROSITE" id="PS51371">
    <property type="entry name" value="CBS"/>
    <property type="match status" value="2"/>
</dbReference>
<dbReference type="InterPro" id="IPR018490">
    <property type="entry name" value="cNMP-bd_dom_sf"/>
</dbReference>
<dbReference type="CDD" id="cd04587">
    <property type="entry name" value="CBS_pair_CAP-ED_NT_Pol-beta-like_DUF294_assoc"/>
    <property type="match status" value="1"/>
</dbReference>
<reference evidence="5 6" key="1">
    <citation type="submission" date="2023-10" db="EMBL/GenBank/DDBJ databases">
        <title>Complete genome sequence of a Sphingomonadaceae bacterium.</title>
        <authorList>
            <person name="Yan C."/>
        </authorList>
    </citation>
    <scope>NUCLEOTIDE SEQUENCE [LARGE SCALE GENOMIC DNA]</scope>
    <source>
        <strain evidence="5 6">SCSIO 66989</strain>
    </source>
</reference>
<dbReference type="InterPro" id="IPR014710">
    <property type="entry name" value="RmlC-like_jellyroll"/>
</dbReference>
<dbReference type="KEGG" id="acoa:RB602_14030"/>
<dbReference type="InterPro" id="IPR018821">
    <property type="entry name" value="DUF294_put_nucleoTrafse_sb-bd"/>
</dbReference>
<dbReference type="Pfam" id="PF00571">
    <property type="entry name" value="CBS"/>
    <property type="match status" value="2"/>
</dbReference>